<keyword evidence="4" id="KW-0808">Transferase</keyword>
<protein>
    <submittedName>
        <fullName evidence="4">Acyltransferase 3</fullName>
    </submittedName>
</protein>
<dbReference type="InterPro" id="IPR002656">
    <property type="entry name" value="Acyl_transf_3_dom"/>
</dbReference>
<dbReference type="PANTHER" id="PTHR23028:SF134">
    <property type="entry name" value="PUTATIVE (AFU_ORTHOLOGUE AFUA_4G08520)-RELATED"/>
    <property type="match status" value="1"/>
</dbReference>
<feature type="transmembrane region" description="Helical" evidence="2">
    <location>
        <begin position="262"/>
        <end position="288"/>
    </location>
</feature>
<dbReference type="GO" id="GO:0016747">
    <property type="term" value="F:acyltransferase activity, transferring groups other than amino-acyl groups"/>
    <property type="evidence" value="ECO:0007669"/>
    <property type="project" value="InterPro"/>
</dbReference>
<dbReference type="OrthoDB" id="5819582at2759"/>
<keyword evidence="2" id="KW-1133">Transmembrane helix</keyword>
<dbReference type="InterPro" id="IPR050879">
    <property type="entry name" value="Acyltransferase_3"/>
</dbReference>
<comment type="caution">
    <text evidence="4">The sequence shown here is derived from an EMBL/GenBank/DDBJ whole genome shotgun (WGS) entry which is preliminary data.</text>
</comment>
<sequence>MSLSLSSPGFKARSSIDEKRTGQIDLEANSPHAITSSSTTATPIHKLLSYPAGPSPKLRSTAWLDGVRGAAALEVYIFHAMGCWTNVIYAYGADENQTSFLALPLIRTFFVSGGAAVAMFFAISGYVLTYSSLSKIRAGEVQKVYPSVWSSMFRRGFRLYLPPILLTFCEMISTRFGKMPPLNFEFVPEATAWEQFIDWIKETNSLANPVLNFYRAIHGFVTHPKYDSVVWTIPIEFYGSFLCYAMVIMFARIKHHNLRMALTAVIAVFCMIRGSWNFFCFAGGMLMADFHLGQAADGERMLNRRASLFWSVIFGLSFYTAGLPTMVYSDAKLKPMPGFALLRSTTPMSLNMEDHSRFWWSFSGLAMLFSISQLPKLKHVFETKFCQYLGKISFSLYLVHEFSNILFGLPMKDILIRIAGLANEERTSLLYWLTCLVWFVLFTFPVFAIAAQVERWVDVPSVKFAKWLEGKCLSVYESMS</sequence>
<reference evidence="4" key="1">
    <citation type="journal article" date="2021" name="IMA Fungus">
        <title>Genomic characterization of three marine fungi, including Emericellopsis atlantica sp. nov. with signatures of a generalist lifestyle and marine biomass degradation.</title>
        <authorList>
            <person name="Hagestad O.C."/>
            <person name="Hou L."/>
            <person name="Andersen J.H."/>
            <person name="Hansen E.H."/>
            <person name="Altermark B."/>
            <person name="Li C."/>
            <person name="Kuhnert E."/>
            <person name="Cox R.J."/>
            <person name="Crous P.W."/>
            <person name="Spatafora J.W."/>
            <person name="Lail K."/>
            <person name="Amirebrahimi M."/>
            <person name="Lipzen A."/>
            <person name="Pangilinan J."/>
            <person name="Andreopoulos W."/>
            <person name="Hayes R.D."/>
            <person name="Ng V."/>
            <person name="Grigoriev I.V."/>
            <person name="Jackson S.A."/>
            <person name="Sutton T.D.S."/>
            <person name="Dobson A.D.W."/>
            <person name="Rama T."/>
        </authorList>
    </citation>
    <scope>NUCLEOTIDE SEQUENCE</scope>
    <source>
        <strain evidence="4">TRa3180A</strain>
    </source>
</reference>
<name>A0A9P8CHH0_9HELO</name>
<feature type="transmembrane region" description="Helical" evidence="2">
    <location>
        <begin position="308"/>
        <end position="328"/>
    </location>
</feature>
<evidence type="ECO:0000256" key="1">
    <source>
        <dbReference type="SAM" id="MobiDB-lite"/>
    </source>
</evidence>
<keyword evidence="5" id="KW-1185">Reference proteome</keyword>
<feature type="transmembrane region" description="Helical" evidence="2">
    <location>
        <begin position="109"/>
        <end position="128"/>
    </location>
</feature>
<dbReference type="Pfam" id="PF01757">
    <property type="entry name" value="Acyl_transf_3"/>
    <property type="match status" value="1"/>
</dbReference>
<gene>
    <name evidence="4" type="ORF">BJ878DRAFT_501397</name>
</gene>
<dbReference type="AlphaFoldDB" id="A0A9P8CHH0"/>
<keyword evidence="4" id="KW-0012">Acyltransferase</keyword>
<proteinExistence type="predicted"/>
<evidence type="ECO:0000313" key="4">
    <source>
        <dbReference type="EMBL" id="KAG9245461.1"/>
    </source>
</evidence>
<feature type="transmembrane region" description="Helical" evidence="2">
    <location>
        <begin position="429"/>
        <end position="451"/>
    </location>
</feature>
<dbReference type="PANTHER" id="PTHR23028">
    <property type="entry name" value="ACETYLTRANSFERASE"/>
    <property type="match status" value="1"/>
</dbReference>
<dbReference type="Proteomes" id="UP000887226">
    <property type="component" value="Unassembled WGS sequence"/>
</dbReference>
<organism evidence="4 5">
    <name type="scientific">Calycina marina</name>
    <dbReference type="NCBI Taxonomy" id="1763456"/>
    <lineage>
        <taxon>Eukaryota</taxon>
        <taxon>Fungi</taxon>
        <taxon>Dikarya</taxon>
        <taxon>Ascomycota</taxon>
        <taxon>Pezizomycotina</taxon>
        <taxon>Leotiomycetes</taxon>
        <taxon>Helotiales</taxon>
        <taxon>Pezizellaceae</taxon>
        <taxon>Calycina</taxon>
    </lineage>
</organism>
<evidence type="ECO:0000313" key="5">
    <source>
        <dbReference type="Proteomes" id="UP000887226"/>
    </source>
</evidence>
<feature type="transmembrane region" description="Helical" evidence="2">
    <location>
        <begin position="229"/>
        <end position="250"/>
    </location>
</feature>
<accession>A0A9P8CHH0</accession>
<evidence type="ECO:0000256" key="2">
    <source>
        <dbReference type="SAM" id="Phobius"/>
    </source>
</evidence>
<keyword evidence="2" id="KW-0812">Transmembrane</keyword>
<feature type="transmembrane region" description="Helical" evidence="2">
    <location>
        <begin position="159"/>
        <end position="177"/>
    </location>
</feature>
<feature type="domain" description="Acyltransferase 3" evidence="3">
    <location>
        <begin position="62"/>
        <end position="445"/>
    </location>
</feature>
<evidence type="ECO:0000259" key="3">
    <source>
        <dbReference type="Pfam" id="PF01757"/>
    </source>
</evidence>
<feature type="region of interest" description="Disordered" evidence="1">
    <location>
        <begin position="1"/>
        <end position="22"/>
    </location>
</feature>
<keyword evidence="2" id="KW-0472">Membrane</keyword>
<dbReference type="EMBL" id="MU253846">
    <property type="protein sequence ID" value="KAG9245461.1"/>
    <property type="molecule type" value="Genomic_DNA"/>
</dbReference>